<dbReference type="AlphaFoldDB" id="A0A7X6QM95"/>
<feature type="transmembrane region" description="Helical" evidence="6">
    <location>
        <begin position="129"/>
        <end position="149"/>
    </location>
</feature>
<dbReference type="PANTHER" id="PTHR32322">
    <property type="entry name" value="INNER MEMBRANE TRANSPORTER"/>
    <property type="match status" value="1"/>
</dbReference>
<feature type="transmembrane region" description="Helical" evidence="6">
    <location>
        <begin position="161"/>
        <end position="185"/>
    </location>
</feature>
<proteinExistence type="inferred from homology"/>
<keyword evidence="3 6" id="KW-0812">Transmembrane</keyword>
<protein>
    <submittedName>
        <fullName evidence="8">DMT family transporter</fullName>
    </submittedName>
</protein>
<sequence length="286" mass="30469">MTIALTGMSFTQVVWTRAILGAAALLCAAVFSIRIRLPCRAAAWVHLTVLAITNLVMPYLLLSWAQQYITSSLASVYNATTPIMTVIWAALIFGIERLRIIQVVGLMLGIVGVSVIMAPWQSGDVRADFWGSAACLLATASFGFSFAYIRKFVQPEELPGASLSVLMTCIAAVIMLVLTPVVALSPVQLDWAVVTAIIVLGVFGSGLAVLWSLNVIRGWGASVASSSLYLAPVIGIVLGVLVLGETISWNQLTGAAITLLALVFIQPAGVIRLRLLTNRKPLSETD</sequence>
<feature type="domain" description="EamA" evidence="7">
    <location>
        <begin position="2"/>
        <end position="117"/>
    </location>
</feature>
<dbReference type="InterPro" id="IPR050638">
    <property type="entry name" value="AA-Vitamin_Transporters"/>
</dbReference>
<feature type="transmembrane region" description="Helical" evidence="6">
    <location>
        <begin position="228"/>
        <end position="249"/>
    </location>
</feature>
<feature type="transmembrane region" description="Helical" evidence="6">
    <location>
        <begin position="43"/>
        <end position="62"/>
    </location>
</feature>
<reference evidence="8 9" key="1">
    <citation type="submission" date="2020-04" db="EMBL/GenBank/DDBJ databases">
        <title>Arthrobacter sp. nov.</title>
        <authorList>
            <person name="Liu S."/>
        </authorList>
    </citation>
    <scope>NUCLEOTIDE SEQUENCE [LARGE SCALE GENOMIC DNA]</scope>
    <source>
        <strain evidence="8 9">E918</strain>
    </source>
</reference>
<evidence type="ECO:0000256" key="1">
    <source>
        <dbReference type="ARBA" id="ARBA00004141"/>
    </source>
</evidence>
<keyword evidence="5 6" id="KW-0472">Membrane</keyword>
<feature type="domain" description="EamA" evidence="7">
    <location>
        <begin position="130"/>
        <end position="265"/>
    </location>
</feature>
<feature type="transmembrane region" description="Helical" evidence="6">
    <location>
        <begin position="191"/>
        <end position="216"/>
    </location>
</feature>
<feature type="transmembrane region" description="Helical" evidence="6">
    <location>
        <begin position="255"/>
        <end position="273"/>
    </location>
</feature>
<comment type="caution">
    <text evidence="8">The sequence shown here is derived from an EMBL/GenBank/DDBJ whole genome shotgun (WGS) entry which is preliminary data.</text>
</comment>
<evidence type="ECO:0000256" key="4">
    <source>
        <dbReference type="ARBA" id="ARBA00022989"/>
    </source>
</evidence>
<evidence type="ECO:0000256" key="5">
    <source>
        <dbReference type="ARBA" id="ARBA00023136"/>
    </source>
</evidence>
<feature type="transmembrane region" description="Helical" evidence="6">
    <location>
        <begin position="12"/>
        <end position="31"/>
    </location>
</feature>
<keyword evidence="9" id="KW-1185">Reference proteome</keyword>
<organism evidence="8 9">
    <name type="scientific">Arthrobacter mobilis</name>
    <dbReference type="NCBI Taxonomy" id="2724944"/>
    <lineage>
        <taxon>Bacteria</taxon>
        <taxon>Bacillati</taxon>
        <taxon>Actinomycetota</taxon>
        <taxon>Actinomycetes</taxon>
        <taxon>Micrococcales</taxon>
        <taxon>Micrococcaceae</taxon>
        <taxon>Arthrobacter</taxon>
    </lineage>
</organism>
<dbReference type="Pfam" id="PF00892">
    <property type="entry name" value="EamA"/>
    <property type="match status" value="2"/>
</dbReference>
<gene>
    <name evidence="8" type="ORF">HGG74_18885</name>
</gene>
<evidence type="ECO:0000256" key="6">
    <source>
        <dbReference type="SAM" id="Phobius"/>
    </source>
</evidence>
<dbReference type="InterPro" id="IPR000620">
    <property type="entry name" value="EamA_dom"/>
</dbReference>
<keyword evidence="4 6" id="KW-1133">Transmembrane helix</keyword>
<dbReference type="Proteomes" id="UP000544090">
    <property type="component" value="Unassembled WGS sequence"/>
</dbReference>
<comment type="similarity">
    <text evidence="2">Belongs to the EamA transporter family.</text>
</comment>
<dbReference type="InterPro" id="IPR037185">
    <property type="entry name" value="EmrE-like"/>
</dbReference>
<accession>A0A7X6QM95</accession>
<evidence type="ECO:0000313" key="9">
    <source>
        <dbReference type="Proteomes" id="UP000544090"/>
    </source>
</evidence>
<evidence type="ECO:0000259" key="7">
    <source>
        <dbReference type="Pfam" id="PF00892"/>
    </source>
</evidence>
<dbReference type="EMBL" id="JAAZSQ010000027">
    <property type="protein sequence ID" value="NKX56551.1"/>
    <property type="molecule type" value="Genomic_DNA"/>
</dbReference>
<feature type="transmembrane region" description="Helical" evidence="6">
    <location>
        <begin position="100"/>
        <end position="117"/>
    </location>
</feature>
<evidence type="ECO:0000313" key="8">
    <source>
        <dbReference type="EMBL" id="NKX56551.1"/>
    </source>
</evidence>
<dbReference type="SUPFAM" id="SSF103481">
    <property type="entry name" value="Multidrug resistance efflux transporter EmrE"/>
    <property type="match status" value="2"/>
</dbReference>
<evidence type="ECO:0000256" key="2">
    <source>
        <dbReference type="ARBA" id="ARBA00007362"/>
    </source>
</evidence>
<dbReference type="PANTHER" id="PTHR32322:SF9">
    <property type="entry name" value="AMINO-ACID METABOLITE EFFLUX PUMP-RELATED"/>
    <property type="match status" value="1"/>
</dbReference>
<comment type="subcellular location">
    <subcellularLocation>
        <location evidence="1">Membrane</location>
        <topology evidence="1">Multi-pass membrane protein</topology>
    </subcellularLocation>
</comment>
<dbReference type="GO" id="GO:0016020">
    <property type="term" value="C:membrane"/>
    <property type="evidence" value="ECO:0007669"/>
    <property type="project" value="UniProtKB-SubCell"/>
</dbReference>
<feature type="transmembrane region" description="Helical" evidence="6">
    <location>
        <begin position="74"/>
        <end position="93"/>
    </location>
</feature>
<evidence type="ECO:0000256" key="3">
    <source>
        <dbReference type="ARBA" id="ARBA00022692"/>
    </source>
</evidence>
<name>A0A7X6QM95_9MICC</name>